<keyword evidence="1" id="KW-1133">Transmembrane helix</keyword>
<evidence type="ECO:0000256" key="1">
    <source>
        <dbReference type="SAM" id="Phobius"/>
    </source>
</evidence>
<dbReference type="Proteomes" id="UP001374535">
    <property type="component" value="Chromosome 2"/>
</dbReference>
<keyword evidence="3" id="KW-1185">Reference proteome</keyword>
<dbReference type="AlphaFoldDB" id="A0AAQ3S973"/>
<gene>
    <name evidence="2" type="ORF">V8G54_007708</name>
</gene>
<keyword evidence="1" id="KW-0812">Transmembrane</keyword>
<feature type="transmembrane region" description="Helical" evidence="1">
    <location>
        <begin position="21"/>
        <end position="48"/>
    </location>
</feature>
<sequence length="129" mass="13400">MVSSFCLSKLARASCSSASTFFLPSAIFCSTSACVSFFIAFSAAAISARAAAITAFAFSSSCLTSSDVSFTLFSFSLIAASLSSMNFPSGVNHILSSATIRNRNSTIIMGRVRLKSNSAAFSISLAREG</sequence>
<proteinExistence type="predicted"/>
<accession>A0AAQ3S973</accession>
<evidence type="ECO:0000313" key="2">
    <source>
        <dbReference type="EMBL" id="WVZ20386.1"/>
    </source>
</evidence>
<organism evidence="2 3">
    <name type="scientific">Vigna mungo</name>
    <name type="common">Black gram</name>
    <name type="synonym">Phaseolus mungo</name>
    <dbReference type="NCBI Taxonomy" id="3915"/>
    <lineage>
        <taxon>Eukaryota</taxon>
        <taxon>Viridiplantae</taxon>
        <taxon>Streptophyta</taxon>
        <taxon>Embryophyta</taxon>
        <taxon>Tracheophyta</taxon>
        <taxon>Spermatophyta</taxon>
        <taxon>Magnoliopsida</taxon>
        <taxon>eudicotyledons</taxon>
        <taxon>Gunneridae</taxon>
        <taxon>Pentapetalae</taxon>
        <taxon>rosids</taxon>
        <taxon>fabids</taxon>
        <taxon>Fabales</taxon>
        <taxon>Fabaceae</taxon>
        <taxon>Papilionoideae</taxon>
        <taxon>50 kb inversion clade</taxon>
        <taxon>NPAAA clade</taxon>
        <taxon>indigoferoid/millettioid clade</taxon>
        <taxon>Phaseoleae</taxon>
        <taxon>Vigna</taxon>
    </lineage>
</organism>
<keyword evidence="1" id="KW-0472">Membrane</keyword>
<reference evidence="2 3" key="1">
    <citation type="journal article" date="2023" name="Life. Sci Alliance">
        <title>Evolutionary insights into 3D genome organization and epigenetic landscape of Vigna mungo.</title>
        <authorList>
            <person name="Junaid A."/>
            <person name="Singh B."/>
            <person name="Bhatia S."/>
        </authorList>
    </citation>
    <scope>NUCLEOTIDE SEQUENCE [LARGE SCALE GENOMIC DNA]</scope>
    <source>
        <strain evidence="2">Urdbean</strain>
    </source>
</reference>
<name>A0AAQ3S973_VIGMU</name>
<protein>
    <submittedName>
        <fullName evidence="2">Uncharacterized protein</fullName>
    </submittedName>
</protein>
<evidence type="ECO:0000313" key="3">
    <source>
        <dbReference type="Proteomes" id="UP001374535"/>
    </source>
</evidence>
<dbReference type="EMBL" id="CP144699">
    <property type="protein sequence ID" value="WVZ20386.1"/>
    <property type="molecule type" value="Genomic_DNA"/>
</dbReference>